<feature type="coiled-coil region" evidence="2">
    <location>
        <begin position="226"/>
        <end position="253"/>
    </location>
</feature>
<dbReference type="Gene3D" id="3.30.160.20">
    <property type="match status" value="1"/>
</dbReference>
<feature type="domain" description="DRBM" evidence="4">
    <location>
        <begin position="76"/>
        <end position="153"/>
    </location>
</feature>
<dbReference type="SMART" id="SM00358">
    <property type="entry name" value="DSRM"/>
    <property type="match status" value="1"/>
</dbReference>
<protein>
    <recommendedName>
        <fullName evidence="4">DRBM domain-containing protein</fullName>
    </recommendedName>
</protein>
<keyword evidence="2" id="KW-0175">Coiled coil</keyword>
<organism evidence="5">
    <name type="scientific">Tetraselmis sp. GSL018</name>
    <dbReference type="NCBI Taxonomy" id="582737"/>
    <lineage>
        <taxon>Eukaryota</taxon>
        <taxon>Viridiplantae</taxon>
        <taxon>Chlorophyta</taxon>
        <taxon>core chlorophytes</taxon>
        <taxon>Chlorodendrophyceae</taxon>
        <taxon>Chlorodendrales</taxon>
        <taxon>Chlorodendraceae</taxon>
        <taxon>Tetraselmis</taxon>
    </lineage>
</organism>
<name>A0A061SCU6_9CHLO</name>
<dbReference type="CDD" id="cd00048">
    <property type="entry name" value="DSRM_SF"/>
    <property type="match status" value="1"/>
</dbReference>
<evidence type="ECO:0000256" key="1">
    <source>
        <dbReference type="PROSITE-ProRule" id="PRU00266"/>
    </source>
</evidence>
<dbReference type="PROSITE" id="PS50137">
    <property type="entry name" value="DS_RBD"/>
    <property type="match status" value="1"/>
</dbReference>
<evidence type="ECO:0000313" key="5">
    <source>
        <dbReference type="EMBL" id="JAC82987.1"/>
    </source>
</evidence>
<feature type="region of interest" description="Disordered" evidence="3">
    <location>
        <begin position="161"/>
        <end position="196"/>
    </location>
</feature>
<feature type="region of interest" description="Disordered" evidence="3">
    <location>
        <begin position="19"/>
        <end position="39"/>
    </location>
</feature>
<accession>A0A061SCU6</accession>
<dbReference type="AlphaFoldDB" id="A0A061SCU6"/>
<dbReference type="InterPro" id="IPR014720">
    <property type="entry name" value="dsRBD_dom"/>
</dbReference>
<evidence type="ECO:0000256" key="2">
    <source>
        <dbReference type="SAM" id="Coils"/>
    </source>
</evidence>
<evidence type="ECO:0000256" key="3">
    <source>
        <dbReference type="SAM" id="MobiDB-lite"/>
    </source>
</evidence>
<feature type="compositionally biased region" description="Low complexity" evidence="3">
    <location>
        <begin position="169"/>
        <end position="190"/>
    </location>
</feature>
<sequence length="267" mass="29028">MDGFSSQYSNGRAVPLQSLFGDMQRKRNAEGATQDQSQVIAASLPQASRTAAYPLLPPEPAPTKEFKEFIWHSGKTAKSSLHEFYQLTDQQPVFDVSDSTGSNPEMGLAPSFYCLLRCPEVRSFPESTFEGCGRSKKAAEHSAAEQALEALCRAGLCKKQAAPPPTPSAPAQEAQPGSLLPLPSVQPSPSCGGHVATAEPAAWASGVPHEQEQALLADPQQLLAKYREATEDCARLRSALEEERRERQREQRAFIECVKFLTAATQQ</sequence>
<reference evidence="5" key="1">
    <citation type="submission" date="2014-05" db="EMBL/GenBank/DDBJ databases">
        <title>The transcriptome of the halophilic microalga Tetraselmis sp. GSL018 isolated from the Great Salt Lake, Utah.</title>
        <authorList>
            <person name="Jinkerson R.E."/>
            <person name="D'Adamo S."/>
            <person name="Posewitz M.C."/>
        </authorList>
    </citation>
    <scope>NUCLEOTIDE SEQUENCE</scope>
    <source>
        <strain evidence="5">GSL018</strain>
    </source>
</reference>
<dbReference type="GO" id="GO:0003723">
    <property type="term" value="F:RNA binding"/>
    <property type="evidence" value="ECO:0007669"/>
    <property type="project" value="UniProtKB-UniRule"/>
</dbReference>
<dbReference type="Pfam" id="PF00035">
    <property type="entry name" value="dsrm"/>
    <property type="match status" value="1"/>
</dbReference>
<dbReference type="SUPFAM" id="SSF54768">
    <property type="entry name" value="dsRNA-binding domain-like"/>
    <property type="match status" value="1"/>
</dbReference>
<dbReference type="EMBL" id="GBEZ01002034">
    <property type="protein sequence ID" value="JAC82987.1"/>
    <property type="molecule type" value="Transcribed_RNA"/>
</dbReference>
<gene>
    <name evidence="5" type="ORF">TSPGSL018_4406</name>
</gene>
<keyword evidence="1" id="KW-0694">RNA-binding</keyword>
<proteinExistence type="predicted"/>
<evidence type="ECO:0000259" key="4">
    <source>
        <dbReference type="PROSITE" id="PS50137"/>
    </source>
</evidence>